<dbReference type="EMBL" id="RAYQ01000003">
    <property type="protein sequence ID" value="RKI93118.1"/>
    <property type="molecule type" value="Genomic_DNA"/>
</dbReference>
<protein>
    <submittedName>
        <fullName evidence="1">Uncharacterized protein</fullName>
    </submittedName>
</protein>
<keyword evidence="2" id="KW-1185">Reference proteome</keyword>
<sequence>MKNGLKSRFFRLDGVHHGGWWTPIFVFLDAADRMAIGAKLYYHAKVGSFRDSIRVLRESIRVSVFVWSFACL</sequence>
<organism evidence="1 2">
    <name type="scientific">Parablautia intestinalis</name>
    <dbReference type="NCBI Taxonomy" id="2320100"/>
    <lineage>
        <taxon>Bacteria</taxon>
        <taxon>Bacillati</taxon>
        <taxon>Bacillota</taxon>
        <taxon>Clostridia</taxon>
        <taxon>Lachnospirales</taxon>
        <taxon>Lachnospiraceae</taxon>
        <taxon>Parablautia</taxon>
    </lineage>
</organism>
<gene>
    <name evidence="1" type="ORF">D7V94_03780</name>
</gene>
<evidence type="ECO:0000313" key="1">
    <source>
        <dbReference type="EMBL" id="RKI93118.1"/>
    </source>
</evidence>
<reference evidence="1 2" key="1">
    <citation type="submission" date="2018-09" db="EMBL/GenBank/DDBJ databases">
        <title>Murine metabolic-syndrome-specific gut microbial biobank.</title>
        <authorList>
            <person name="Liu C."/>
        </authorList>
    </citation>
    <scope>NUCLEOTIDE SEQUENCE [LARGE SCALE GENOMIC DNA]</scope>
    <source>
        <strain evidence="1 2">0.1xD8-82</strain>
    </source>
</reference>
<proteinExistence type="predicted"/>
<comment type="caution">
    <text evidence="1">The sequence shown here is derived from an EMBL/GenBank/DDBJ whole genome shotgun (WGS) entry which is preliminary data.</text>
</comment>
<dbReference type="Proteomes" id="UP000280696">
    <property type="component" value="Unassembled WGS sequence"/>
</dbReference>
<evidence type="ECO:0000313" key="2">
    <source>
        <dbReference type="Proteomes" id="UP000280696"/>
    </source>
</evidence>
<name>A0A3A9AP32_9FIRM</name>
<accession>A0A3A9AP32</accession>
<dbReference type="AlphaFoldDB" id="A0A3A9AP32"/>